<dbReference type="InterPro" id="IPR030465">
    <property type="entry name" value="CEP131"/>
</dbReference>
<dbReference type="GO" id="GO:0034451">
    <property type="term" value="C:centriolar satellite"/>
    <property type="evidence" value="ECO:0007669"/>
    <property type="project" value="TreeGrafter"/>
</dbReference>
<feature type="region of interest" description="Disordered" evidence="2">
    <location>
        <begin position="128"/>
        <end position="168"/>
    </location>
</feature>
<keyword evidence="1" id="KW-0175">Coiled coil</keyword>
<dbReference type="GO" id="GO:0035735">
    <property type="term" value="P:intraciliary transport involved in cilium assembly"/>
    <property type="evidence" value="ECO:0007669"/>
    <property type="project" value="InterPro"/>
</dbReference>
<accession>A0A3P7L2F2</accession>
<proteinExistence type="predicted"/>
<reference evidence="3 4" key="1">
    <citation type="submission" date="2018-11" db="EMBL/GenBank/DDBJ databases">
        <authorList>
            <consortium name="Pathogen Informatics"/>
        </authorList>
    </citation>
    <scope>NUCLEOTIDE SEQUENCE [LARGE SCALE GENOMIC DNA]</scope>
</reference>
<dbReference type="GO" id="GO:0005929">
    <property type="term" value="C:cilium"/>
    <property type="evidence" value="ECO:0007669"/>
    <property type="project" value="GOC"/>
</dbReference>
<dbReference type="Proteomes" id="UP000281553">
    <property type="component" value="Unassembled WGS sequence"/>
</dbReference>
<dbReference type="AlphaFoldDB" id="A0A3P7L2F2"/>
<evidence type="ECO:0000313" key="3">
    <source>
        <dbReference type="EMBL" id="VDN10964.1"/>
    </source>
</evidence>
<evidence type="ECO:0000256" key="2">
    <source>
        <dbReference type="SAM" id="MobiDB-lite"/>
    </source>
</evidence>
<dbReference type="EMBL" id="UYRU01050365">
    <property type="protein sequence ID" value="VDN10964.1"/>
    <property type="molecule type" value="Genomic_DNA"/>
</dbReference>
<dbReference type="OrthoDB" id="197735at2759"/>
<feature type="coiled-coil region" evidence="1">
    <location>
        <begin position="299"/>
        <end position="369"/>
    </location>
</feature>
<organism evidence="3 4">
    <name type="scientific">Dibothriocephalus latus</name>
    <name type="common">Fish tapeworm</name>
    <name type="synonym">Diphyllobothrium latum</name>
    <dbReference type="NCBI Taxonomy" id="60516"/>
    <lineage>
        <taxon>Eukaryota</taxon>
        <taxon>Metazoa</taxon>
        <taxon>Spiralia</taxon>
        <taxon>Lophotrochozoa</taxon>
        <taxon>Platyhelminthes</taxon>
        <taxon>Cestoda</taxon>
        <taxon>Eucestoda</taxon>
        <taxon>Diphyllobothriidea</taxon>
        <taxon>Diphyllobothriidae</taxon>
        <taxon>Dibothriocephalus</taxon>
    </lineage>
</organism>
<dbReference type="GO" id="GO:0010824">
    <property type="term" value="P:regulation of centrosome duplication"/>
    <property type="evidence" value="ECO:0007669"/>
    <property type="project" value="TreeGrafter"/>
</dbReference>
<name>A0A3P7L2F2_DIBLA</name>
<protein>
    <submittedName>
        <fullName evidence="3">Uncharacterized protein</fullName>
    </submittedName>
</protein>
<sequence>MLPCNLGYGANDSEIQVGISKSESSPTQTAWKDEIEERRSTLMTNIFSDLDSLGKLKREPRAVQAAETSFHALELNTGSDIRQPADCGKWAGQKNARGPEKLEEFLAPSSRRVSESVDFAVATKGRPRIHRKSSSSFHEKEPALYESGDFNLQNQNRSYDPPNKAAGPDAIQADQTEISPKPRIRHTPSILTPRQLCISNLFSLATRWNAGDTQYDDIIHDLEDPECERPLHLTESMEPDAVNPKDTNAQKHSRTPEDAEVTYEELAAALSMEKVKTAKLEEFVNNQYDSLQQQRELSIQQVHETETNYEQRLAAQKEEYEATINKNYKLIDELIAEKQALTQQCSKLVDDMRILKEKAEAKQKLLEDNGASVPQRTWYCYARTVTMTTCTGPWCCGGRHDIQLCYECGINPSFVDDLMFCRGDVSIRAAIALRGIESYIYPT</sequence>
<dbReference type="PANTHER" id="PTHR31540:SF1">
    <property type="entry name" value="CENTROSOMAL PROTEIN OF 131 KDA"/>
    <property type="match status" value="1"/>
</dbReference>
<keyword evidence="4" id="KW-1185">Reference proteome</keyword>
<evidence type="ECO:0000256" key="1">
    <source>
        <dbReference type="SAM" id="Coils"/>
    </source>
</evidence>
<dbReference type="PANTHER" id="PTHR31540">
    <property type="entry name" value="CENTROSOMAL PROTEIN OF 131 KDA"/>
    <property type="match status" value="1"/>
</dbReference>
<evidence type="ECO:0000313" key="4">
    <source>
        <dbReference type="Proteomes" id="UP000281553"/>
    </source>
</evidence>
<gene>
    <name evidence="3" type="ORF">DILT_LOCUS6795</name>
</gene>
<feature type="region of interest" description="Disordered" evidence="2">
    <location>
        <begin position="234"/>
        <end position="258"/>
    </location>
</feature>